<dbReference type="HOGENOM" id="CLU_2821446_0_0_6"/>
<name>W0QA28_9PAST</name>
<sequence>MTNQTQKSMKKKRKPNQQQIREYQGFIQAVKDMAEDMPDGAYLATLESETERWLSEKGFAHLCEYDFMMKYGL</sequence>
<proteinExistence type="predicted"/>
<evidence type="ECO:0000313" key="2">
    <source>
        <dbReference type="Proteomes" id="UP000066995"/>
    </source>
</evidence>
<dbReference type="EMBL" id="CP006943">
    <property type="protein sequence ID" value="AHG75396.1"/>
    <property type="molecule type" value="Genomic_DNA"/>
</dbReference>
<evidence type="ECO:0000313" key="1">
    <source>
        <dbReference type="EMBL" id="AHG75396.1"/>
    </source>
</evidence>
<dbReference type="AlphaFoldDB" id="W0QA28"/>
<dbReference type="KEGG" id="mvi:X808_8730"/>
<keyword evidence="2" id="KW-1185">Reference proteome</keyword>
<organism evidence="1 2">
    <name type="scientific">Mannheimia varigena USDA-ARS-USMARC-1296</name>
    <dbReference type="NCBI Taxonomy" id="1433287"/>
    <lineage>
        <taxon>Bacteria</taxon>
        <taxon>Pseudomonadati</taxon>
        <taxon>Pseudomonadota</taxon>
        <taxon>Gammaproteobacteria</taxon>
        <taxon>Pasteurellales</taxon>
        <taxon>Pasteurellaceae</taxon>
        <taxon>Mannheimia</taxon>
    </lineage>
</organism>
<dbReference type="Proteomes" id="UP000066995">
    <property type="component" value="Chromosome"/>
</dbReference>
<reference evidence="1 2" key="1">
    <citation type="submission" date="2013-12" db="EMBL/GenBank/DDBJ databases">
        <title>Annotation of the Mannheimia varigena USDA-ARS-USMARC-1296 complete genome.</title>
        <authorList>
            <person name="Harhay G.P."/>
            <person name="Clawson M.L."/>
            <person name="Murray R.W."/>
            <person name="Lubbers B.V."/>
            <person name="Heaton M.P."/>
            <person name="Chitko-Mckown C.G."/>
            <person name="Harhay D.M."/>
            <person name="Smith T.P.L."/>
        </authorList>
    </citation>
    <scope>NUCLEOTIDE SEQUENCE [LARGE SCALE GENOMIC DNA]</scope>
    <source>
        <strain evidence="1 2">USDA-ARS-USMARC-1296</strain>
    </source>
</reference>
<accession>W0QA28</accession>
<gene>
    <name evidence="1" type="ORF">X808_8730</name>
</gene>
<dbReference type="STRING" id="1433287.X808_8730"/>
<protein>
    <submittedName>
        <fullName evidence="1">Uncharacterized protein</fullName>
    </submittedName>
</protein>
<dbReference type="PATRIC" id="fig|1433287.3.peg.870"/>
<dbReference type="RefSeq" id="WP_244148344.1">
    <property type="nucleotide sequence ID" value="NZ_CP006943.1"/>
</dbReference>